<evidence type="ECO:0000313" key="6">
    <source>
        <dbReference type="Proteomes" id="UP000007819"/>
    </source>
</evidence>
<dbReference type="AlphaFoldDB" id="A0A8R2JSV2"/>
<feature type="region of interest" description="Disordered" evidence="2">
    <location>
        <begin position="306"/>
        <end position="347"/>
    </location>
</feature>
<dbReference type="SMART" id="SM00333">
    <property type="entry name" value="TUDOR"/>
    <property type="match status" value="1"/>
</dbReference>
<dbReference type="InterPro" id="IPR004088">
    <property type="entry name" value="KH_dom_type_1"/>
</dbReference>
<evidence type="ECO:0000256" key="3">
    <source>
        <dbReference type="SAM" id="Phobius"/>
    </source>
</evidence>
<accession>A0A8R2JSV2</accession>
<dbReference type="SUPFAM" id="SSF63748">
    <property type="entry name" value="Tudor/PWWP/MBT"/>
    <property type="match status" value="1"/>
</dbReference>
<dbReference type="OrthoDB" id="10069557at2759"/>
<proteinExistence type="predicted"/>
<feature type="compositionally biased region" description="Polar residues" evidence="2">
    <location>
        <begin position="315"/>
        <end position="334"/>
    </location>
</feature>
<dbReference type="InterPro" id="IPR050621">
    <property type="entry name" value="Tudor_domain_containing"/>
</dbReference>
<dbReference type="PANTHER" id="PTHR22948:SF65">
    <property type="entry name" value="A-KINASE ANCHORING PROTEIN 1"/>
    <property type="match status" value="1"/>
</dbReference>
<name>A0A8R2JSV2_ACYPI</name>
<dbReference type="CDD" id="cd22395">
    <property type="entry name" value="KH-I_AKAP1"/>
    <property type="match status" value="1"/>
</dbReference>
<dbReference type="InterPro" id="IPR004087">
    <property type="entry name" value="KH_dom"/>
</dbReference>
<dbReference type="SMART" id="SM00322">
    <property type="entry name" value="KH"/>
    <property type="match status" value="1"/>
</dbReference>
<dbReference type="GO" id="GO:0003723">
    <property type="term" value="F:RNA binding"/>
    <property type="evidence" value="ECO:0007669"/>
    <property type="project" value="UniProtKB-UniRule"/>
</dbReference>
<protein>
    <recommendedName>
        <fullName evidence="4">Tudor domain-containing protein</fullName>
    </recommendedName>
</protein>
<keyword evidence="3" id="KW-1133">Transmembrane helix</keyword>
<dbReference type="Pfam" id="PF00013">
    <property type="entry name" value="KH_1"/>
    <property type="match status" value="1"/>
</dbReference>
<dbReference type="Pfam" id="PF00567">
    <property type="entry name" value="TUDOR"/>
    <property type="match status" value="1"/>
</dbReference>
<feature type="transmembrane region" description="Helical" evidence="3">
    <location>
        <begin position="38"/>
        <end position="59"/>
    </location>
</feature>
<keyword evidence="6" id="KW-1185">Reference proteome</keyword>
<dbReference type="PROSITE" id="PS50304">
    <property type="entry name" value="TUDOR"/>
    <property type="match status" value="1"/>
</dbReference>
<evidence type="ECO:0000256" key="2">
    <source>
        <dbReference type="SAM" id="MobiDB-lite"/>
    </source>
</evidence>
<reference evidence="6" key="1">
    <citation type="submission" date="2010-06" db="EMBL/GenBank/DDBJ databases">
        <authorList>
            <person name="Jiang H."/>
            <person name="Abraham K."/>
            <person name="Ali S."/>
            <person name="Alsbrooks S.L."/>
            <person name="Anim B.N."/>
            <person name="Anosike U.S."/>
            <person name="Attaway T."/>
            <person name="Bandaranaike D.P."/>
            <person name="Battles P.K."/>
            <person name="Bell S.N."/>
            <person name="Bell A.V."/>
            <person name="Beltran B."/>
            <person name="Bickham C."/>
            <person name="Bustamante Y."/>
            <person name="Caleb T."/>
            <person name="Canada A."/>
            <person name="Cardenas V."/>
            <person name="Carter K."/>
            <person name="Chacko J."/>
            <person name="Chandrabose M.N."/>
            <person name="Chavez D."/>
            <person name="Chavez A."/>
            <person name="Chen L."/>
            <person name="Chu H.-S."/>
            <person name="Claassen K.J."/>
            <person name="Cockrell R."/>
            <person name="Collins M."/>
            <person name="Cooper J.A."/>
            <person name="Cree A."/>
            <person name="Curry S.M."/>
            <person name="Da Y."/>
            <person name="Dao M.D."/>
            <person name="Das B."/>
            <person name="Davila M.-L."/>
            <person name="Davy-Carroll L."/>
            <person name="Denson S."/>
            <person name="Dinh H."/>
            <person name="Ebong V.E."/>
            <person name="Edwards J.R."/>
            <person name="Egan A."/>
            <person name="El-Daye J."/>
            <person name="Escobedo L."/>
            <person name="Fernandez S."/>
            <person name="Fernando P.R."/>
            <person name="Flagg N."/>
            <person name="Forbes L.D."/>
            <person name="Fowler R.G."/>
            <person name="Fu Q."/>
            <person name="Gabisi R.A."/>
            <person name="Ganer J."/>
            <person name="Garbino Pronczuk A."/>
            <person name="Garcia R.M."/>
            <person name="Garner T."/>
            <person name="Garrett T.E."/>
            <person name="Gonzalez D.A."/>
            <person name="Hamid H."/>
            <person name="Hawkins E.S."/>
            <person name="Hirani K."/>
            <person name="Hogues M.E."/>
            <person name="Hollins B."/>
            <person name="Hsiao C.-H."/>
            <person name="Jabil R."/>
            <person name="James M.L."/>
            <person name="Jhangiani S.N."/>
            <person name="Johnson B."/>
            <person name="Johnson Q."/>
            <person name="Joshi V."/>
            <person name="Kalu J.B."/>
            <person name="Kam C."/>
            <person name="Kashfia A."/>
            <person name="Keebler J."/>
            <person name="Kisamo H."/>
            <person name="Kovar C.L."/>
            <person name="Lago L.A."/>
            <person name="Lai C.-Y."/>
            <person name="Laidlaw J."/>
            <person name="Lara F."/>
            <person name="Le T.-K."/>
            <person name="Lee S.L."/>
            <person name="Legall F.H."/>
            <person name="Lemon S.J."/>
            <person name="Lewis L.R."/>
            <person name="Li B."/>
            <person name="Liu Y."/>
            <person name="Liu Y.-S."/>
            <person name="Lopez J."/>
            <person name="Lozado R.J."/>
            <person name="Lu J."/>
            <person name="Madu R.C."/>
            <person name="Maheshwari M."/>
            <person name="Maheshwari R."/>
            <person name="Malloy K."/>
            <person name="Martinez E."/>
            <person name="Mathew T."/>
            <person name="Mercado I.C."/>
            <person name="Mercado C."/>
            <person name="Meyer B."/>
            <person name="Montgomery K."/>
            <person name="Morgan M.B."/>
            <person name="Munidasa M."/>
            <person name="Nazareth L.V."/>
            <person name="Nelson J."/>
            <person name="Ng B.M."/>
            <person name="Nguyen N.B."/>
            <person name="Nguyen P.Q."/>
            <person name="Nguyen T."/>
            <person name="Obregon M."/>
            <person name="Okwuonu G.O."/>
            <person name="Onwere C.G."/>
            <person name="Orozco G."/>
            <person name="Parra A."/>
            <person name="Patel S."/>
            <person name="Patil S."/>
            <person name="Perez A."/>
            <person name="Perez Y."/>
            <person name="Pham C."/>
            <person name="Primus E.L."/>
            <person name="Pu L.-L."/>
            <person name="Puazo M."/>
            <person name="Qin X."/>
            <person name="Quiroz J.B."/>
            <person name="Reese J."/>
            <person name="Richards S."/>
            <person name="Rives C.M."/>
            <person name="Robberts R."/>
            <person name="Ruiz S.J."/>
            <person name="Ruiz M.J."/>
            <person name="Santibanez J."/>
            <person name="Schneider B.W."/>
            <person name="Sisson I."/>
            <person name="Smith M."/>
            <person name="Sodergren E."/>
            <person name="Song X.-Z."/>
            <person name="Song B.B."/>
            <person name="Summersgill H."/>
            <person name="Thelus R."/>
            <person name="Thornton R.D."/>
            <person name="Trejos Z.Y."/>
            <person name="Usmani K."/>
            <person name="Vattathil S."/>
            <person name="Villasana D."/>
            <person name="Walker D.L."/>
            <person name="Wang S."/>
            <person name="Wang K."/>
            <person name="White C.S."/>
            <person name="Williams A.C."/>
            <person name="Williamson J."/>
            <person name="Wilson K."/>
            <person name="Woghiren I.O."/>
            <person name="Woodworth J.R."/>
            <person name="Worley K.C."/>
            <person name="Wright R.A."/>
            <person name="Wu W."/>
            <person name="Young L."/>
            <person name="Zhang L."/>
            <person name="Zhang J."/>
            <person name="Zhu Y."/>
            <person name="Muzny D.M."/>
            <person name="Weinstock G."/>
            <person name="Gibbs R.A."/>
        </authorList>
    </citation>
    <scope>NUCLEOTIDE SEQUENCE [LARGE SCALE GENOMIC DNA]</scope>
    <source>
        <strain evidence="6">LSR1</strain>
    </source>
</reference>
<dbReference type="Proteomes" id="UP000007819">
    <property type="component" value="Chromosome A2"/>
</dbReference>
<dbReference type="Gene3D" id="3.30.1370.10">
    <property type="entry name" value="K Homology domain, type 1"/>
    <property type="match status" value="1"/>
</dbReference>
<dbReference type="PROSITE" id="PS50084">
    <property type="entry name" value="KH_TYPE_1"/>
    <property type="match status" value="1"/>
</dbReference>
<sequence length="669" mass="75721">MTTNYWKLEFFSRCDYVDFPGFTLVSRWISYDMFKVRIVSLGKVLTCSTAALFLGYLWYKRKRTLSHRQSDKKRPRSEPSELTKIDEQELLQALGIASHTLEVSQTVEEELIESSVIHKEIMEPTVSQIEANEKESFIDNQEVHELVTKVITIASEQQVCLESDFTTIDSLTEDMTNLKLSTEIVEENGIVINTDNSINVHQVIENIEKEEIEDNSKDTACWTEMVEKEDHCECPKAVLVKKVKKDEEPMIFEGIKFKGKKKKGRKKNQTKDTIKLPSESNSKNKTNSIVKSVKKNQIVEEDCDSAHSVDHSVDTNDAPNTIYSDIRSVGSQDSGKGGSSFSGELRTVSDSDEQTSYDFIVPIELVGPIIGKKGAFVKYIKEKSNVRLFVENKTESPEDKYKMCTLVGSEININKALKLIRTKFPERAYPEFTLECISSLLDSSPVISQLFKSELIEGVNNHVIVTDLVATDHFFVHNASSPDYALLSSLNFAMNDTFGNSKEDIPEVDLRTVTHGSVVATYSENNWYRAQVIDVDEKKYESANVFFLDYGGCKKIEQCDMRPMHDSLISLSFQAIECSLANIAPIYGEWCEESLKMFETLTTSKMLFAQVVYKSDSIQYVNLLAFDGLMTISINDELIKYGFAVYAPPSGIYRNDTKPELNEPIHVPA</sequence>
<dbReference type="InterPro" id="IPR035437">
    <property type="entry name" value="SNase_OB-fold_sf"/>
</dbReference>
<dbReference type="Gene3D" id="2.40.50.90">
    <property type="match status" value="1"/>
</dbReference>
<feature type="region of interest" description="Disordered" evidence="2">
    <location>
        <begin position="261"/>
        <end position="286"/>
    </location>
</feature>
<dbReference type="Gene3D" id="2.30.30.140">
    <property type="match status" value="1"/>
</dbReference>
<dbReference type="InterPro" id="IPR002999">
    <property type="entry name" value="Tudor"/>
</dbReference>
<evidence type="ECO:0000259" key="4">
    <source>
        <dbReference type="PROSITE" id="PS50304"/>
    </source>
</evidence>
<feature type="domain" description="Tudor" evidence="4">
    <location>
        <begin position="510"/>
        <end position="571"/>
    </location>
</feature>
<organism evidence="5 6">
    <name type="scientific">Acyrthosiphon pisum</name>
    <name type="common">Pea aphid</name>
    <dbReference type="NCBI Taxonomy" id="7029"/>
    <lineage>
        <taxon>Eukaryota</taxon>
        <taxon>Metazoa</taxon>
        <taxon>Ecdysozoa</taxon>
        <taxon>Arthropoda</taxon>
        <taxon>Hexapoda</taxon>
        <taxon>Insecta</taxon>
        <taxon>Pterygota</taxon>
        <taxon>Neoptera</taxon>
        <taxon>Paraneoptera</taxon>
        <taxon>Hemiptera</taxon>
        <taxon>Sternorrhyncha</taxon>
        <taxon>Aphidomorpha</taxon>
        <taxon>Aphidoidea</taxon>
        <taxon>Aphididae</taxon>
        <taxon>Macrosiphini</taxon>
        <taxon>Acyrthosiphon</taxon>
    </lineage>
</organism>
<dbReference type="GO" id="GO:0005739">
    <property type="term" value="C:mitochondrion"/>
    <property type="evidence" value="ECO:0007669"/>
    <property type="project" value="UniProtKB-ARBA"/>
</dbReference>
<dbReference type="InterPro" id="IPR047368">
    <property type="entry name" value="KH-I_AKAP1"/>
</dbReference>
<keyword evidence="3" id="KW-0472">Membrane</keyword>
<evidence type="ECO:0000256" key="1">
    <source>
        <dbReference type="PROSITE-ProRule" id="PRU00117"/>
    </source>
</evidence>
<reference evidence="5" key="2">
    <citation type="submission" date="2022-06" db="UniProtKB">
        <authorList>
            <consortium name="EnsemblMetazoa"/>
        </authorList>
    </citation>
    <scope>IDENTIFICATION</scope>
</reference>
<dbReference type="EnsemblMetazoa" id="XM_029490592.1">
    <property type="protein sequence ID" value="XP_029346452.1"/>
    <property type="gene ID" value="LOC100165135"/>
</dbReference>
<dbReference type="GO" id="GO:0010468">
    <property type="term" value="P:regulation of gene expression"/>
    <property type="evidence" value="ECO:0007669"/>
    <property type="project" value="UniProtKB-ARBA"/>
</dbReference>
<dbReference type="InterPro" id="IPR036612">
    <property type="entry name" value="KH_dom_type_1_sf"/>
</dbReference>
<dbReference type="PANTHER" id="PTHR22948">
    <property type="entry name" value="TUDOR DOMAIN CONTAINING PROTEIN"/>
    <property type="match status" value="1"/>
</dbReference>
<dbReference type="SUPFAM" id="SSF54791">
    <property type="entry name" value="Eukaryotic type KH-domain (KH-domain type I)"/>
    <property type="match status" value="1"/>
</dbReference>
<keyword evidence="1" id="KW-0694">RNA-binding</keyword>
<evidence type="ECO:0000313" key="5">
    <source>
        <dbReference type="EnsemblMetazoa" id="XP_029346452.1"/>
    </source>
</evidence>
<keyword evidence="3" id="KW-0812">Transmembrane</keyword>